<dbReference type="Proteomes" id="UP000219369">
    <property type="component" value="Unassembled WGS sequence"/>
</dbReference>
<gene>
    <name evidence="2" type="ORF">FRV6_16832</name>
</gene>
<reference evidence="3" key="1">
    <citation type="submission" date="2016-09" db="EMBL/GenBank/DDBJ databases">
        <authorList>
            <person name="Guldener U."/>
        </authorList>
    </citation>
    <scope>NUCLEOTIDE SEQUENCE [LARGE SCALE GENOMIC DNA]</scope>
    <source>
        <strain evidence="3">V64-1</strain>
    </source>
</reference>
<evidence type="ECO:0000313" key="3">
    <source>
        <dbReference type="Proteomes" id="UP000219369"/>
    </source>
</evidence>
<dbReference type="OrthoDB" id="406838at2759"/>
<dbReference type="VEuPathDB" id="FungiDB:FOZG_17683"/>
<feature type="region of interest" description="Disordered" evidence="1">
    <location>
        <begin position="1"/>
        <end position="38"/>
    </location>
</feature>
<evidence type="ECO:0000256" key="1">
    <source>
        <dbReference type="SAM" id="MobiDB-lite"/>
    </source>
</evidence>
<accession>A0A2H3TVQ8</accession>
<dbReference type="EMBL" id="FMJY01000012">
    <property type="protein sequence ID" value="SCO92704.1"/>
    <property type="molecule type" value="Genomic_DNA"/>
</dbReference>
<protein>
    <recommendedName>
        <fullName evidence="4">Peptidase M10 metallopeptidase domain-containing protein</fullName>
    </recommendedName>
</protein>
<evidence type="ECO:0000313" key="2">
    <source>
        <dbReference type="EMBL" id="SCO92704.1"/>
    </source>
</evidence>
<feature type="compositionally biased region" description="Pro residues" evidence="1">
    <location>
        <begin position="25"/>
        <end position="38"/>
    </location>
</feature>
<dbReference type="SUPFAM" id="SSF55486">
    <property type="entry name" value="Metalloproteases ('zincins'), catalytic domain"/>
    <property type="match status" value="1"/>
</dbReference>
<feature type="compositionally biased region" description="Pro residues" evidence="1">
    <location>
        <begin position="1"/>
        <end position="10"/>
    </location>
</feature>
<dbReference type="Gene3D" id="3.40.390.10">
    <property type="entry name" value="Collagenase (Catalytic Domain)"/>
    <property type="match status" value="1"/>
</dbReference>
<dbReference type="InterPro" id="IPR024079">
    <property type="entry name" value="MetalloPept_cat_dom_sf"/>
</dbReference>
<name>A0A2H3TVQ8_FUSOX</name>
<dbReference type="AlphaFoldDB" id="A0A2H3TVQ8"/>
<proteinExistence type="predicted"/>
<dbReference type="GO" id="GO:0008237">
    <property type="term" value="F:metallopeptidase activity"/>
    <property type="evidence" value="ECO:0007669"/>
    <property type="project" value="InterPro"/>
</dbReference>
<evidence type="ECO:0008006" key="4">
    <source>
        <dbReference type="Google" id="ProtNLM"/>
    </source>
</evidence>
<organism evidence="2 3">
    <name type="scientific">Fusarium oxysporum</name>
    <name type="common">Fusarium vascular wilt</name>
    <dbReference type="NCBI Taxonomy" id="5507"/>
    <lineage>
        <taxon>Eukaryota</taxon>
        <taxon>Fungi</taxon>
        <taxon>Dikarya</taxon>
        <taxon>Ascomycota</taxon>
        <taxon>Pezizomycotina</taxon>
        <taxon>Sordariomycetes</taxon>
        <taxon>Hypocreomycetidae</taxon>
        <taxon>Hypocreales</taxon>
        <taxon>Nectriaceae</taxon>
        <taxon>Fusarium</taxon>
        <taxon>Fusarium oxysporum species complex</taxon>
    </lineage>
</organism>
<sequence length="683" mass="73455">MATPPMPDILPVPAQVETSNTGGDPPAPPSHPVHPPFGSPPGWPPLHFKSVRPGAWMLNYTPVGSPLVAYDGTIRVETIADGRRASGDLYQRPTIRVPSPFPPSSSGPGTTIMLPPPNPANGIPIQAISKYRYYIRVTKILENVTIGSSFELGLQMFLFTPTANGAGTWSPPSTAPINCTATMTWMPAPAGYPSSSDYLEGDLKQDVANVTMGRLKMGWLSKFFRKATIEIDTVTGSEPPLDSGNGHNWQSVGESIGYDLKVLFPNERDVPEASGESWADNEMHNAMIVHREPTTLDIEWHYHILAVHNIDSTPRGIMYDSGATDSNSVPREGLGISTHWIIDSGWGTVSGMRFGLAKAPHFRTAVHELGHALGLQHNTIDLGFMNTSDVIAAAGTAANPFPNNIKWSFADNDLKRLRHWPDIFIRPGGVPFGDANDFVPLLTPDDRALSLDMPDLGLVITPLLTEVPLGAPVRVELKLSNNNNNTAVQIPARIDLKSTCLRGVVKDPNGTLRRFRSIIGCVDEQHLTDLEPGRSVTKFLTLLRGGDGPLFPSSGVFEISVTLRWALPSNGEAGPLPEAVVHGSTTVFITGANTDAHANAAHKVLTTPDTQLVLALGGTHLSSGIAAIETAIGDGVLRPHWRVVNAKALAKAGDKANGRPILDGNEQCFMSPGEREKLARLLE</sequence>